<dbReference type="InterPro" id="IPR002347">
    <property type="entry name" value="SDR_fam"/>
</dbReference>
<name>Q6QQP7_CHLAU</name>
<reference evidence="3" key="1">
    <citation type="journal article" date="2002" name="J. Bacteriol.">
        <title>Malonyl-coenzyme A reductase from Chloroflexus aurantiacus, a key enzyme of the 3-hydroxypropionate cycle for autotrophic CO(2) fixation.</title>
        <authorList>
            <person name="Hugler M."/>
            <person name="Menendez C."/>
            <person name="Schagger H."/>
            <person name="Fuchs G."/>
        </authorList>
    </citation>
    <scope>NUCLEOTIDE SEQUENCE</scope>
    <source>
        <strain evidence="3">OK-70-fl</strain>
    </source>
</reference>
<dbReference type="CDD" id="cd05233">
    <property type="entry name" value="SDR_c"/>
    <property type="match status" value="2"/>
</dbReference>
<evidence type="ECO:0000256" key="2">
    <source>
        <dbReference type="ARBA" id="ARBA00023002"/>
    </source>
</evidence>
<evidence type="ECO:0000313" key="3">
    <source>
        <dbReference type="EMBL" id="AAS20429.1"/>
    </source>
</evidence>
<keyword evidence="2" id="KW-0560">Oxidoreductase</keyword>
<dbReference type="BRENDA" id="1.1.1.298">
    <property type="organism ID" value="1352"/>
</dbReference>
<dbReference type="PRINTS" id="PR00081">
    <property type="entry name" value="GDHRDH"/>
</dbReference>
<comment type="similarity">
    <text evidence="1">Belongs to the short-chain dehydrogenases/reductases (SDR) family.</text>
</comment>
<dbReference type="PANTHER" id="PTHR42760">
    <property type="entry name" value="SHORT-CHAIN DEHYDROGENASES/REDUCTASES FAMILY MEMBER"/>
    <property type="match status" value="1"/>
</dbReference>
<sequence length="1220" mass="132036">MSGTGRLAGKIALITGGAGNIGSELTRRFLAEGATVIISGRNRAKLTALAERMQAEAGVPAKRIDLEVMDGSDPVAVRAGIEAIVARHGQIDILVNNAGSAGAQRRLAEIPLTEAELGPGAEETLHASIANLLGMGWHLMRIAAPHMPVGSAVINVSTIFSRAEYYGRIPYVTPKAALNALSQLAARELGARGIRVNTIFPGPIESDRIRTVFQRMDQLKGRPEGDTAHHFLNTMRLCRANDQGALERRFPSVGDVADAAVFLASAESAALSGETIEVTHGMELPACSETSLLARTDLRTIDASGRTTLICAGDQIEEVMALTGMLRTCGSEVIIGFRSAAALAQFEQAVNESRRLAGADFTPPIALPLDPRDPATIDAVFDWGAGENTGGIHAAVILPATSHEPAPCVIEVDDERVLNFLADEITGTIVIASRLARYWQSQRLTPGARARGPRVIFLSNGADQNGNVYGRIQSAAIGQLIRVWRHEAELDYQRASAAGDHVLPPVWANQIVRFANRSLEGLEFACAWTAQLLHSQRHINEITLNIPANISATTGARSASVGWAESLIGLHLGKVALITGGSAGIGGQIGRLLALSGARVMLAARDRHKLEQMQAMIQSELAEVGYTDVEDRVHIAPGCDVSSEAQLADLVERTLSAFGTVDYLINNAGIAGVEEMVIDMPVEGWRHTLFANLISNYSLMRKLAPLMKKQGSGYILNVSSYFGGEKDAAIPYPNRADYAVSKAGQRAMAEVFARFLGPEIQINAIAPGPVEGDRLRGTGERPGLFARRARLILENKRLNELHAALIAAARTDERSMHELVELLLPNDVAALEQNPAAPTALRELARRFRSEGDPAASSSSALLNRSIAAKLLARLHNGGYVLPADIFANLPNPPDPFFTRAQIDREARKVRDGIMGMLYLQRMPTEFDVAMATVYYLADRNVSGETFHPSGGLRYERTPTGGELFGLPSPERLAELVGSTVYLIGEHLTEHLNLLARAYLERYGARQVVMIVETETGAETMRRLLHDHVEAGRLMTIVAGDQIEAAIDQAITRYGRPGPVVCTPFRPLPTVPLVGRKDSDWSTVLSEAEFAELCEHQLTHHFRVARKIALSDGASLALVTPETTATSTTEQFALANFIKTTLHAFTATIGVESERTAQRILINQVDLTRRARAEEPRDPHERQQELERFIEAVLLVTAPLPPEADTRYAGRIHRGRAITV</sequence>
<dbReference type="Pfam" id="PF00106">
    <property type="entry name" value="adh_short"/>
    <property type="match status" value="1"/>
</dbReference>
<dbReference type="Pfam" id="PF13561">
    <property type="entry name" value="adh_short_C2"/>
    <property type="match status" value="1"/>
</dbReference>
<dbReference type="GO" id="GO:0030497">
    <property type="term" value="P:fatty acid elongation"/>
    <property type="evidence" value="ECO:0007669"/>
    <property type="project" value="TreeGrafter"/>
</dbReference>
<dbReference type="PANTHER" id="PTHR42760:SF40">
    <property type="entry name" value="3-OXOACYL-[ACYL-CARRIER-PROTEIN] REDUCTASE, CHLOROPLASTIC"/>
    <property type="match status" value="1"/>
</dbReference>
<dbReference type="FunFam" id="3.40.50.720:FF:001483">
    <property type="entry name" value="Short-chain dehydrogenase/reductase SDR"/>
    <property type="match status" value="1"/>
</dbReference>
<organism evidence="3">
    <name type="scientific">Chloroflexus aurantiacus</name>
    <dbReference type="NCBI Taxonomy" id="1108"/>
    <lineage>
        <taxon>Bacteria</taxon>
        <taxon>Bacillati</taxon>
        <taxon>Chloroflexota</taxon>
        <taxon>Chloroflexia</taxon>
        <taxon>Chloroflexales</taxon>
        <taxon>Chloroflexineae</taxon>
        <taxon>Chloroflexaceae</taxon>
        <taxon>Chloroflexus</taxon>
    </lineage>
</organism>
<dbReference type="AlphaFoldDB" id="Q6QQP7"/>
<dbReference type="FunFam" id="3.40.50.720:FF:000084">
    <property type="entry name" value="Short-chain dehydrogenase reductase"/>
    <property type="match status" value="1"/>
</dbReference>
<protein>
    <submittedName>
        <fullName evidence="3">Malonyl-CoA reductase</fullName>
    </submittedName>
</protein>
<dbReference type="Gene3D" id="3.40.50.720">
    <property type="entry name" value="NAD(P)-binding Rossmann-like Domain"/>
    <property type="match status" value="3"/>
</dbReference>
<gene>
    <name evidence="3" type="primary">mcr</name>
</gene>
<dbReference type="PRINTS" id="PR00080">
    <property type="entry name" value="SDRFAMILY"/>
</dbReference>
<dbReference type="GO" id="GO:0016616">
    <property type="term" value="F:oxidoreductase activity, acting on the CH-OH group of donors, NAD or NADP as acceptor"/>
    <property type="evidence" value="ECO:0007669"/>
    <property type="project" value="TreeGrafter"/>
</dbReference>
<dbReference type="BRENDA" id="1.2.1.75">
    <property type="organism ID" value="1352"/>
</dbReference>
<proteinExistence type="inferred from homology"/>
<dbReference type="EMBL" id="AY530019">
    <property type="protein sequence ID" value="AAS20429.1"/>
    <property type="molecule type" value="Genomic_DNA"/>
</dbReference>
<reference evidence="3" key="2">
    <citation type="submission" date="2004-01" db="EMBL/GenBank/DDBJ databases">
        <authorList>
            <person name="Hugler M."/>
            <person name="Fuchs G."/>
        </authorList>
    </citation>
    <scope>NUCLEOTIDE SEQUENCE</scope>
    <source>
        <strain evidence="3">OK-70-fl</strain>
    </source>
</reference>
<evidence type="ECO:0000256" key="1">
    <source>
        <dbReference type="ARBA" id="ARBA00006484"/>
    </source>
</evidence>
<dbReference type="SUPFAM" id="SSF51735">
    <property type="entry name" value="NAD(P)-binding Rossmann-fold domains"/>
    <property type="match status" value="3"/>
</dbReference>
<dbReference type="SMR" id="Q6QQP7"/>
<dbReference type="InterPro" id="IPR036291">
    <property type="entry name" value="NAD(P)-bd_dom_sf"/>
</dbReference>
<accession>Q6QQP7</accession>